<dbReference type="Proteomes" id="UP000015104">
    <property type="component" value="Unassembled WGS sequence"/>
</dbReference>
<organism evidence="2 3">
    <name type="scientific">Tetranychus urticae</name>
    <name type="common">Two-spotted spider mite</name>
    <dbReference type="NCBI Taxonomy" id="32264"/>
    <lineage>
        <taxon>Eukaryota</taxon>
        <taxon>Metazoa</taxon>
        <taxon>Ecdysozoa</taxon>
        <taxon>Arthropoda</taxon>
        <taxon>Chelicerata</taxon>
        <taxon>Arachnida</taxon>
        <taxon>Acari</taxon>
        <taxon>Acariformes</taxon>
        <taxon>Trombidiformes</taxon>
        <taxon>Prostigmata</taxon>
        <taxon>Eleutherengona</taxon>
        <taxon>Raphignathae</taxon>
        <taxon>Tetranychoidea</taxon>
        <taxon>Tetranychidae</taxon>
        <taxon>Tetranychus</taxon>
    </lineage>
</organism>
<dbReference type="PANTHER" id="PTHR42767">
    <property type="entry name" value="ENDO-BETA-1,6-GALACTANASE"/>
    <property type="match status" value="1"/>
</dbReference>
<sequence>MKIMNPSCKYFIHITIIVILLTSSSEQACDRPFEGFGVHLGQLGSFNKTSYNNQQSVLDHLYADLGLRLFRTEYLSKFSPAEDVYTIDCIDEQTCAWIRMHSLISNYPDVSLFASVWSPPLYMKDRFHQLKSSYEWKYYNYLKNITQQIKHTFGLNIGPISLINEPENVFAPWEHTVMGPRQLCRLIDMYKDELLSVCPENSYFWITKLYLNYRDISTNCYSSCSIISTHGYYVNTNLLSSNRFQVYYDTGQNKHSYDKPIWMTEICSTLPGTKNSIQEAIDLGVSIVNFIGHTCVTRYYYWLAFTLFPSGESLIWLTPKTNATGIQQTLFFPKKYFAYRHFTRASFPGNRRVRQCSTDSFYCLTFDNNYVFVNNQQDKAIKLKYEVPLCCTTRENDWICGRYVGLIPPKSICSVDLNS</sequence>
<dbReference type="AlphaFoldDB" id="T1KFI1"/>
<accession>T1KFI1</accession>
<protein>
    <recommendedName>
        <fullName evidence="4">Glucosylceramidase</fullName>
    </recommendedName>
</protein>
<dbReference type="Gene3D" id="3.20.20.80">
    <property type="entry name" value="Glycosidases"/>
    <property type="match status" value="1"/>
</dbReference>
<evidence type="ECO:0008006" key="4">
    <source>
        <dbReference type="Google" id="ProtNLM"/>
    </source>
</evidence>
<dbReference type="InterPro" id="IPR039743">
    <property type="entry name" value="6GAL/EXGAL"/>
</dbReference>
<dbReference type="InterPro" id="IPR017853">
    <property type="entry name" value="GH"/>
</dbReference>
<evidence type="ECO:0000256" key="1">
    <source>
        <dbReference type="SAM" id="SignalP"/>
    </source>
</evidence>
<name>T1KFI1_TETUR</name>
<dbReference type="EnsemblMetazoa" id="tetur10g03200.1">
    <property type="protein sequence ID" value="tetur10g03200.1"/>
    <property type="gene ID" value="tetur10g03200"/>
</dbReference>
<dbReference type="HOGENOM" id="CLU_689521_0_0_1"/>
<evidence type="ECO:0000313" key="2">
    <source>
        <dbReference type="EnsemblMetazoa" id="tetur10g03200.1"/>
    </source>
</evidence>
<evidence type="ECO:0000313" key="3">
    <source>
        <dbReference type="Proteomes" id="UP000015104"/>
    </source>
</evidence>
<reference evidence="2" key="2">
    <citation type="submission" date="2015-06" db="UniProtKB">
        <authorList>
            <consortium name="EnsemblMetazoa"/>
        </authorList>
    </citation>
    <scope>IDENTIFICATION</scope>
</reference>
<proteinExistence type="predicted"/>
<dbReference type="GO" id="GO:0004553">
    <property type="term" value="F:hydrolase activity, hydrolyzing O-glycosyl compounds"/>
    <property type="evidence" value="ECO:0007669"/>
    <property type="project" value="InterPro"/>
</dbReference>
<dbReference type="PANTHER" id="PTHR42767:SF1">
    <property type="entry name" value="ENDO-BETA-1,6-GALACTANASE-LIKE DOMAIN-CONTAINING PROTEIN"/>
    <property type="match status" value="1"/>
</dbReference>
<reference evidence="3" key="1">
    <citation type="submission" date="2011-08" db="EMBL/GenBank/DDBJ databases">
        <authorList>
            <person name="Rombauts S."/>
        </authorList>
    </citation>
    <scope>NUCLEOTIDE SEQUENCE</scope>
    <source>
        <strain evidence="3">London</strain>
    </source>
</reference>
<keyword evidence="1" id="KW-0732">Signal</keyword>
<dbReference type="SUPFAM" id="SSF51445">
    <property type="entry name" value="(Trans)glycosidases"/>
    <property type="match status" value="1"/>
</dbReference>
<feature type="signal peptide" evidence="1">
    <location>
        <begin position="1"/>
        <end position="27"/>
    </location>
</feature>
<keyword evidence="3" id="KW-1185">Reference proteome</keyword>
<dbReference type="EMBL" id="CAEY01000037">
    <property type="status" value="NOT_ANNOTATED_CDS"/>
    <property type="molecule type" value="Genomic_DNA"/>
</dbReference>
<feature type="chain" id="PRO_5004591565" description="Glucosylceramidase" evidence="1">
    <location>
        <begin position="28"/>
        <end position="419"/>
    </location>
</feature>